<dbReference type="Pfam" id="PF02517">
    <property type="entry name" value="Rce1-like"/>
    <property type="match status" value="1"/>
</dbReference>
<proteinExistence type="predicted"/>
<evidence type="ECO:0000313" key="4">
    <source>
        <dbReference type="Proteomes" id="UP000245845"/>
    </source>
</evidence>
<feature type="transmembrane region" description="Helical" evidence="1">
    <location>
        <begin position="98"/>
        <end position="118"/>
    </location>
</feature>
<feature type="transmembrane region" description="Helical" evidence="1">
    <location>
        <begin position="139"/>
        <end position="159"/>
    </location>
</feature>
<feature type="transmembrane region" description="Helical" evidence="1">
    <location>
        <begin position="174"/>
        <end position="195"/>
    </location>
</feature>
<dbReference type="InterPro" id="IPR003675">
    <property type="entry name" value="Rce1/LyrA-like_dom"/>
</dbReference>
<comment type="caution">
    <text evidence="3">The sequence shown here is derived from an EMBL/GenBank/DDBJ whole genome shotgun (WGS) entry which is preliminary data.</text>
</comment>
<evidence type="ECO:0000259" key="2">
    <source>
        <dbReference type="Pfam" id="PF02517"/>
    </source>
</evidence>
<keyword evidence="1" id="KW-0812">Transmembrane</keyword>
<feature type="transmembrane region" description="Helical" evidence="1">
    <location>
        <begin position="73"/>
        <end position="92"/>
    </location>
</feature>
<feature type="transmembrane region" description="Helical" evidence="1">
    <location>
        <begin position="216"/>
        <end position="237"/>
    </location>
</feature>
<evidence type="ECO:0000256" key="1">
    <source>
        <dbReference type="SAM" id="Phobius"/>
    </source>
</evidence>
<dbReference type="OrthoDB" id="9777755at2"/>
<dbReference type="PANTHER" id="PTHR35797">
    <property type="entry name" value="PROTEASE-RELATED"/>
    <property type="match status" value="1"/>
</dbReference>
<dbReference type="GO" id="GO:0080120">
    <property type="term" value="P:CAAX-box protein maturation"/>
    <property type="evidence" value="ECO:0007669"/>
    <property type="project" value="UniProtKB-ARBA"/>
</dbReference>
<feature type="domain" description="CAAX prenyl protease 2/Lysostaphin resistance protein A-like" evidence="2">
    <location>
        <begin position="182"/>
        <end position="282"/>
    </location>
</feature>
<organism evidence="3 4">
    <name type="scientific">Faecalicatena orotica</name>
    <dbReference type="NCBI Taxonomy" id="1544"/>
    <lineage>
        <taxon>Bacteria</taxon>
        <taxon>Bacillati</taxon>
        <taxon>Bacillota</taxon>
        <taxon>Clostridia</taxon>
        <taxon>Lachnospirales</taxon>
        <taxon>Lachnospiraceae</taxon>
        <taxon>Faecalicatena</taxon>
    </lineage>
</organism>
<dbReference type="InterPro" id="IPR042150">
    <property type="entry name" value="MmRce1-like"/>
</dbReference>
<feature type="transmembrane region" description="Helical" evidence="1">
    <location>
        <begin position="12"/>
        <end position="33"/>
    </location>
</feature>
<feature type="transmembrane region" description="Helical" evidence="1">
    <location>
        <begin position="45"/>
        <end position="61"/>
    </location>
</feature>
<feature type="transmembrane region" description="Helical" evidence="1">
    <location>
        <begin position="304"/>
        <end position="323"/>
    </location>
</feature>
<protein>
    <submittedName>
        <fullName evidence="3">Membrane protease YdiL (CAAX protease family)</fullName>
    </submittedName>
</protein>
<dbReference type="AlphaFoldDB" id="A0A2Y9BKZ5"/>
<keyword evidence="3" id="KW-0378">Hydrolase</keyword>
<name>A0A2Y9BKZ5_9FIRM</name>
<accession>A0A2Y9BKZ5</accession>
<dbReference type="RefSeq" id="WP_109733447.1">
    <property type="nucleotide sequence ID" value="NZ_BAAACK010000014.1"/>
</dbReference>
<reference evidence="3 4" key="1">
    <citation type="submission" date="2018-05" db="EMBL/GenBank/DDBJ databases">
        <title>The Hungate 1000. A catalogue of reference genomes from the rumen microbiome.</title>
        <authorList>
            <person name="Kelly W."/>
        </authorList>
    </citation>
    <scope>NUCLEOTIDE SEQUENCE [LARGE SCALE GENOMIC DNA]</scope>
    <source>
        <strain evidence="3 4">NLAE-zl-C242</strain>
    </source>
</reference>
<dbReference type="GO" id="GO:0004175">
    <property type="term" value="F:endopeptidase activity"/>
    <property type="evidence" value="ECO:0007669"/>
    <property type="project" value="UniProtKB-ARBA"/>
</dbReference>
<keyword evidence="1" id="KW-1133">Transmembrane helix</keyword>
<keyword evidence="3" id="KW-0645">Protease</keyword>
<sequence>MKLTKIEKKQLLIFVIVAYGITYLLGVLMGYSYSAGKDVSVFPNAQMLYPAAGVMLAYLITRKTDSNMPRRFFVSYLIATVLMIMCAICSVTGIGGNWLLICQFILIGGSIVCGILLLTDKKERRSRYGLRGKNAKLSVFCILLFVVLYILRTAISYGVSGQLWMLGEIAVNPLTWVMLISILVNFFFAFIAFFGEEYGWRYYLQPLLQKRFGKRAGVLLLGVVWGLWHMPVNFFYYTNPADGIISMAGQQITCITLGIFFAYAYMKTENIWVPVILHFLNNNLVPVISGSYSASVIQDQSVSWAMLVPALILNGVIFGGFLFSRVFRKEEIKA</sequence>
<keyword evidence="4" id="KW-1185">Reference proteome</keyword>
<keyword evidence="1" id="KW-0472">Membrane</keyword>
<dbReference type="GO" id="GO:0006508">
    <property type="term" value="P:proteolysis"/>
    <property type="evidence" value="ECO:0007669"/>
    <property type="project" value="UniProtKB-KW"/>
</dbReference>
<gene>
    <name evidence="3" type="ORF">A8806_117107</name>
</gene>
<evidence type="ECO:0000313" key="3">
    <source>
        <dbReference type="EMBL" id="PWJ22767.1"/>
    </source>
</evidence>
<feature type="transmembrane region" description="Helical" evidence="1">
    <location>
        <begin position="271"/>
        <end position="292"/>
    </location>
</feature>
<dbReference type="PANTHER" id="PTHR35797:SF1">
    <property type="entry name" value="PROTEASE"/>
    <property type="match status" value="1"/>
</dbReference>
<dbReference type="EMBL" id="QGDL01000017">
    <property type="protein sequence ID" value="PWJ22767.1"/>
    <property type="molecule type" value="Genomic_DNA"/>
</dbReference>
<feature type="transmembrane region" description="Helical" evidence="1">
    <location>
        <begin position="243"/>
        <end position="264"/>
    </location>
</feature>
<dbReference type="Proteomes" id="UP000245845">
    <property type="component" value="Unassembled WGS sequence"/>
</dbReference>